<dbReference type="InterPro" id="IPR050214">
    <property type="entry name" value="Cys_Synth/Cystath_Beta-Synth"/>
</dbReference>
<comment type="caution">
    <text evidence="4">The sequence shown here is derived from an EMBL/GenBank/DDBJ whole genome shotgun (WGS) entry which is preliminary data.</text>
</comment>
<feature type="domain" description="Tryptophan synthase beta chain-like PALP" evidence="3">
    <location>
        <begin position="34"/>
        <end position="283"/>
    </location>
</feature>
<sequence length="352" mass="37935">MAGNAYRDTTEALLLPRIIRFGQNLYGASFTLMKLVPARHILLKAERTGALGPRTEVVETTSGTFGLALAMQSALMGRRLTLVSDPVIDAPLMRRLTDLGARVEICAEPAEIGGYQEARLKRLAEIRAERPDSFCPEQYDNPDNPASYTVVAEHFERALGGVDCLVGPVGSGGSMCGTVGALRSGGRPVTAIGVDTDHSVLFGQPDGARTLRGLGNSLMPGNLDHRAFDEVHWCTAAEAYAATRRLHARHALFQGPTSGAAYLAARWWAAAHPDARVVVMLPDEGYRYQGTVYDDGWLASHGFTEPLPDAPVDVSDPTRPAGRWSRYAWGRRSLAEVIRATGAAEPSREGAL</sequence>
<dbReference type="RefSeq" id="WP_164207299.1">
    <property type="nucleotide sequence ID" value="NZ_JAAGMP010001415.1"/>
</dbReference>
<dbReference type="Pfam" id="PF00291">
    <property type="entry name" value="PALP"/>
    <property type="match status" value="1"/>
</dbReference>
<protein>
    <submittedName>
        <fullName evidence="4">Cysteine synthase family protein</fullName>
    </submittedName>
</protein>
<evidence type="ECO:0000313" key="4">
    <source>
        <dbReference type="EMBL" id="NEC22879.1"/>
    </source>
</evidence>
<reference evidence="4 5" key="1">
    <citation type="submission" date="2020-01" db="EMBL/GenBank/DDBJ databases">
        <title>Insect and environment-associated Actinomycetes.</title>
        <authorList>
            <person name="Currrie C."/>
            <person name="Chevrette M."/>
            <person name="Carlson C."/>
            <person name="Stubbendieck R."/>
            <person name="Wendt-Pienkowski E."/>
        </authorList>
    </citation>
    <scope>NUCLEOTIDE SEQUENCE [LARGE SCALE GENOMIC DNA]</scope>
    <source>
        <strain evidence="4 5">SID7590</strain>
    </source>
</reference>
<dbReference type="InterPro" id="IPR036052">
    <property type="entry name" value="TrpB-like_PALP_sf"/>
</dbReference>
<evidence type="ECO:0000259" key="3">
    <source>
        <dbReference type="Pfam" id="PF00291"/>
    </source>
</evidence>
<dbReference type="Gene3D" id="3.40.50.1100">
    <property type="match status" value="2"/>
</dbReference>
<dbReference type="AlphaFoldDB" id="A0A7K3S6A4"/>
<dbReference type="SUPFAM" id="SSF53686">
    <property type="entry name" value="Tryptophan synthase beta subunit-like PLP-dependent enzymes"/>
    <property type="match status" value="1"/>
</dbReference>
<evidence type="ECO:0000256" key="2">
    <source>
        <dbReference type="ARBA" id="ARBA00022898"/>
    </source>
</evidence>
<organism evidence="4 5">
    <name type="scientific">Streptomyces parvus</name>
    <dbReference type="NCBI Taxonomy" id="66428"/>
    <lineage>
        <taxon>Bacteria</taxon>
        <taxon>Bacillati</taxon>
        <taxon>Actinomycetota</taxon>
        <taxon>Actinomycetes</taxon>
        <taxon>Kitasatosporales</taxon>
        <taxon>Streptomycetaceae</taxon>
        <taxon>Streptomyces</taxon>
    </lineage>
</organism>
<gene>
    <name evidence="4" type="ORF">G3I50_32235</name>
</gene>
<name>A0A7K3S6A4_9ACTN</name>
<comment type="cofactor">
    <cofactor evidence="1">
        <name>pyridoxal 5'-phosphate</name>
        <dbReference type="ChEBI" id="CHEBI:597326"/>
    </cofactor>
</comment>
<dbReference type="InterPro" id="IPR001926">
    <property type="entry name" value="TrpB-like_PALP"/>
</dbReference>
<dbReference type="PANTHER" id="PTHR10314">
    <property type="entry name" value="CYSTATHIONINE BETA-SYNTHASE"/>
    <property type="match status" value="1"/>
</dbReference>
<dbReference type="CDD" id="cd01561">
    <property type="entry name" value="CBS_like"/>
    <property type="match status" value="1"/>
</dbReference>
<dbReference type="GO" id="GO:1901605">
    <property type="term" value="P:alpha-amino acid metabolic process"/>
    <property type="evidence" value="ECO:0007669"/>
    <property type="project" value="UniProtKB-ARBA"/>
</dbReference>
<dbReference type="EMBL" id="JAAGMP010001415">
    <property type="protein sequence ID" value="NEC22879.1"/>
    <property type="molecule type" value="Genomic_DNA"/>
</dbReference>
<evidence type="ECO:0000256" key="1">
    <source>
        <dbReference type="ARBA" id="ARBA00001933"/>
    </source>
</evidence>
<proteinExistence type="predicted"/>
<keyword evidence="2" id="KW-0663">Pyridoxal phosphate</keyword>
<dbReference type="Proteomes" id="UP000469670">
    <property type="component" value="Unassembled WGS sequence"/>
</dbReference>
<evidence type="ECO:0000313" key="5">
    <source>
        <dbReference type="Proteomes" id="UP000469670"/>
    </source>
</evidence>
<accession>A0A7K3S6A4</accession>